<feature type="compositionally biased region" description="Polar residues" evidence="1">
    <location>
        <begin position="182"/>
        <end position="202"/>
    </location>
</feature>
<proteinExistence type="predicted"/>
<dbReference type="EMBL" id="AP027735">
    <property type="protein sequence ID" value="BDZ57186.1"/>
    <property type="molecule type" value="Genomic_DNA"/>
</dbReference>
<reference evidence="4" key="1">
    <citation type="journal article" date="2019" name="Int. J. Syst. Evol. Microbiol.">
        <title>The Global Catalogue of Microorganisms (GCM) 10K type strain sequencing project: providing services to taxonomists for standard genome sequencing and annotation.</title>
        <authorList>
            <consortium name="The Broad Institute Genomics Platform"/>
            <consortium name="The Broad Institute Genome Sequencing Center for Infectious Disease"/>
            <person name="Wu L."/>
            <person name="Ma J."/>
        </authorList>
    </citation>
    <scope>NUCLEOTIDE SEQUENCE [LARGE SCALE GENOMIC DNA]</scope>
    <source>
        <strain evidence="4">NBRC 110608</strain>
    </source>
</reference>
<feature type="compositionally biased region" description="Polar residues" evidence="1">
    <location>
        <begin position="158"/>
        <end position="170"/>
    </location>
</feature>
<evidence type="ECO:0000256" key="1">
    <source>
        <dbReference type="SAM" id="MobiDB-lite"/>
    </source>
</evidence>
<accession>A0ABM8H8I6</accession>
<dbReference type="SUPFAM" id="SSF53474">
    <property type="entry name" value="alpha/beta-Hydrolases"/>
    <property type="match status" value="1"/>
</dbReference>
<evidence type="ECO:0000259" key="2">
    <source>
        <dbReference type="Pfam" id="PF20408"/>
    </source>
</evidence>
<dbReference type="Proteomes" id="UP001321421">
    <property type="component" value="Chromosome"/>
</dbReference>
<dbReference type="Pfam" id="PF20408">
    <property type="entry name" value="Abhydrolase_11"/>
    <property type="match status" value="1"/>
</dbReference>
<feature type="domain" description="KANL3/Tex30 alpha/beta hydrolase-like" evidence="2">
    <location>
        <begin position="26"/>
        <end position="159"/>
    </location>
</feature>
<dbReference type="Gene3D" id="3.40.50.1820">
    <property type="entry name" value="alpha/beta hydrolase"/>
    <property type="match status" value="1"/>
</dbReference>
<dbReference type="RefSeq" id="WP_289232402.1">
    <property type="nucleotide sequence ID" value="NZ_AP027735.1"/>
</dbReference>
<name>A0ABM8H8I6_9MICO</name>
<keyword evidence="4" id="KW-1185">Reference proteome</keyword>
<dbReference type="InterPro" id="IPR029058">
    <property type="entry name" value="AB_hydrolase_fold"/>
</dbReference>
<evidence type="ECO:0000313" key="3">
    <source>
        <dbReference type="EMBL" id="BDZ57186.1"/>
    </source>
</evidence>
<organism evidence="3 4">
    <name type="scientific">Barrientosiimonas endolithica</name>
    <dbReference type="NCBI Taxonomy" id="1535208"/>
    <lineage>
        <taxon>Bacteria</taxon>
        <taxon>Bacillati</taxon>
        <taxon>Actinomycetota</taxon>
        <taxon>Actinomycetes</taxon>
        <taxon>Micrococcales</taxon>
        <taxon>Dermacoccaceae</taxon>
        <taxon>Barrientosiimonas</taxon>
    </lineage>
</organism>
<evidence type="ECO:0000313" key="4">
    <source>
        <dbReference type="Proteomes" id="UP001321421"/>
    </source>
</evidence>
<dbReference type="InterPro" id="IPR046879">
    <property type="entry name" value="KANL3/Tex30_Abhydrolase"/>
</dbReference>
<feature type="region of interest" description="Disordered" evidence="1">
    <location>
        <begin position="158"/>
        <end position="224"/>
    </location>
</feature>
<protein>
    <recommendedName>
        <fullName evidence="2">KANL3/Tex30 alpha/beta hydrolase-like domain-containing protein</fullName>
    </recommendedName>
</protein>
<gene>
    <name evidence="3" type="ORF">GCM10025872_08430</name>
</gene>
<sequence length="231" mass="24239">MSVKEIETPVGLARAHVQRAREPRGSIVLSHGAGGGIEAKDLQALTALVDDGWTYVLVEQPWRVAGKKLAPRPPVLDQAWLPIVAALTSGRWALPRPLIQGGRSAGARVACRTATEVGADAVLALSFPLHPPGKPEKSRAFEAQLVLDAGLPLGVVQGSATRSAHPTTSAPHWGRRPRSSPRAATTASVGTPTTCSRPSVTGSAACPPMPDRRPPPPPGWECAPPRCRCRG</sequence>